<dbReference type="PaxDb" id="3708-A0A078I3K0"/>
<dbReference type="InterPro" id="IPR032259">
    <property type="entry name" value="HIBYL-CoA-H"/>
</dbReference>
<gene>
    <name evidence="4" type="primary">BnaC08g47000D</name>
    <name evidence="4" type="ORF">GSBRNA2T00077148001</name>
</gene>
<dbReference type="EMBL" id="LK032565">
    <property type="protein sequence ID" value="CDY43693.1"/>
    <property type="molecule type" value="Genomic_DNA"/>
</dbReference>
<dbReference type="GO" id="GO:0003860">
    <property type="term" value="F:3-hydroxyisobutyryl-CoA hydrolase activity"/>
    <property type="evidence" value="ECO:0007669"/>
    <property type="project" value="UniProtKB-UniRule"/>
</dbReference>
<sequence length="94" mass="9994">MTLQGSSPNLSKIVLAILERNRLFPDVGFSYIAAHSTGGGTAGEYLGLTGKRISTSSDALFVVLGTNYVPSDKLKKTIWSAHFLSFCQSILGGI</sequence>
<dbReference type="Gene3D" id="3.90.226.10">
    <property type="entry name" value="2-enoyl-CoA Hydratase, Chain A, domain 1"/>
    <property type="match status" value="1"/>
</dbReference>
<comment type="similarity">
    <text evidence="2">Belongs to the enoyl-CoA hydratase/isomerase family.</text>
</comment>
<dbReference type="EC" id="3.1.2.4" evidence="2"/>
<proteinExistence type="inferred from homology"/>
<dbReference type="InterPro" id="IPR045004">
    <property type="entry name" value="ECH_dom"/>
</dbReference>
<comment type="pathway">
    <text evidence="2">Amino-acid degradation; L-valine degradation.</text>
</comment>
<comment type="function">
    <text evidence="2">Hydrolyzes 3-hydroxyisobutyryl-CoA (HIBYL-CoA), a saline catabolite. Has high activity toward isobutyryl-CoA. Could be an isobutyryl-CoA dehydrogenase that functions in valine catabolism.</text>
</comment>
<dbReference type="GO" id="GO:0006574">
    <property type="term" value="P:L-valine catabolic process"/>
    <property type="evidence" value="ECO:0007669"/>
    <property type="project" value="UniProtKB-UniRule"/>
</dbReference>
<organism evidence="4 5">
    <name type="scientific">Brassica napus</name>
    <name type="common">Rape</name>
    <dbReference type="NCBI Taxonomy" id="3708"/>
    <lineage>
        <taxon>Eukaryota</taxon>
        <taxon>Viridiplantae</taxon>
        <taxon>Streptophyta</taxon>
        <taxon>Embryophyta</taxon>
        <taxon>Tracheophyta</taxon>
        <taxon>Spermatophyta</taxon>
        <taxon>Magnoliopsida</taxon>
        <taxon>eudicotyledons</taxon>
        <taxon>Gunneridae</taxon>
        <taxon>Pentapetalae</taxon>
        <taxon>rosids</taxon>
        <taxon>malvids</taxon>
        <taxon>Brassicales</taxon>
        <taxon>Brassicaceae</taxon>
        <taxon>Brassiceae</taxon>
        <taxon>Brassica</taxon>
    </lineage>
</organism>
<evidence type="ECO:0000259" key="3">
    <source>
        <dbReference type="Pfam" id="PF16113"/>
    </source>
</evidence>
<dbReference type="AlphaFoldDB" id="A0A078I3K0"/>
<reference evidence="4 5" key="1">
    <citation type="journal article" date="2014" name="Science">
        <title>Plant genetics. Early allopolyploid evolution in the post-Neolithic Brassica napus oilseed genome.</title>
        <authorList>
            <person name="Chalhoub B."/>
            <person name="Denoeud F."/>
            <person name="Liu S."/>
            <person name="Parkin I.A."/>
            <person name="Tang H."/>
            <person name="Wang X."/>
            <person name="Chiquet J."/>
            <person name="Belcram H."/>
            <person name="Tong C."/>
            <person name="Samans B."/>
            <person name="Correa M."/>
            <person name="Da Silva C."/>
            <person name="Just J."/>
            <person name="Falentin C."/>
            <person name="Koh C.S."/>
            <person name="Le Clainche I."/>
            <person name="Bernard M."/>
            <person name="Bento P."/>
            <person name="Noel B."/>
            <person name="Labadie K."/>
            <person name="Alberti A."/>
            <person name="Charles M."/>
            <person name="Arnaud D."/>
            <person name="Guo H."/>
            <person name="Daviaud C."/>
            <person name="Alamery S."/>
            <person name="Jabbari K."/>
            <person name="Zhao M."/>
            <person name="Edger P.P."/>
            <person name="Chelaifa H."/>
            <person name="Tack D."/>
            <person name="Lassalle G."/>
            <person name="Mestiri I."/>
            <person name="Schnel N."/>
            <person name="Le Paslier M.C."/>
            <person name="Fan G."/>
            <person name="Renault V."/>
            <person name="Bayer P.E."/>
            <person name="Golicz A.A."/>
            <person name="Manoli S."/>
            <person name="Lee T.H."/>
            <person name="Thi V.H."/>
            <person name="Chalabi S."/>
            <person name="Hu Q."/>
            <person name="Fan C."/>
            <person name="Tollenaere R."/>
            <person name="Lu Y."/>
            <person name="Battail C."/>
            <person name="Shen J."/>
            <person name="Sidebottom C.H."/>
            <person name="Wang X."/>
            <person name="Canaguier A."/>
            <person name="Chauveau A."/>
            <person name="Berard A."/>
            <person name="Deniot G."/>
            <person name="Guan M."/>
            <person name="Liu Z."/>
            <person name="Sun F."/>
            <person name="Lim Y.P."/>
            <person name="Lyons E."/>
            <person name="Town C.D."/>
            <person name="Bancroft I."/>
            <person name="Wang X."/>
            <person name="Meng J."/>
            <person name="Ma J."/>
            <person name="Pires J.C."/>
            <person name="King G.J."/>
            <person name="Brunel D."/>
            <person name="Delourme R."/>
            <person name="Renard M."/>
            <person name="Aury J.M."/>
            <person name="Adams K.L."/>
            <person name="Batley J."/>
            <person name="Snowdon R.J."/>
            <person name="Tost J."/>
            <person name="Edwards D."/>
            <person name="Zhou Y."/>
            <person name="Hua W."/>
            <person name="Sharpe A.G."/>
            <person name="Paterson A.H."/>
            <person name="Guan C."/>
            <person name="Wincker P."/>
        </authorList>
    </citation>
    <scope>NUCLEOTIDE SEQUENCE [LARGE SCALE GENOMIC DNA]</scope>
    <source>
        <strain evidence="5">cv. Darmor-bzh</strain>
    </source>
</reference>
<evidence type="ECO:0000256" key="1">
    <source>
        <dbReference type="ARBA" id="ARBA00022801"/>
    </source>
</evidence>
<dbReference type="Gramene" id="CDY43693">
    <property type="protein sequence ID" value="CDY43693"/>
    <property type="gene ID" value="GSBRNA2T00077148001"/>
</dbReference>
<protein>
    <recommendedName>
        <fullName evidence="2">3-hydroxyisobutyryl-CoA hydrolase</fullName>
        <shortName evidence="2">HIB-CoA hydrolase</shortName>
        <shortName evidence="2">HIBYL-CoA-H</shortName>
        <ecNumber evidence="2">3.1.2.4</ecNumber>
    </recommendedName>
    <alternativeName>
        <fullName evidence="2">3-hydroxyisobutyryl-coenzyme A hydrolase</fullName>
    </alternativeName>
</protein>
<evidence type="ECO:0000313" key="4">
    <source>
        <dbReference type="EMBL" id="CDY43693.1"/>
    </source>
</evidence>
<comment type="catalytic activity">
    <reaction evidence="2">
        <text>3-hydroxy-2-methylpropanoyl-CoA + H2O = 3-hydroxy-2-methylpropanoate + CoA + H(+)</text>
        <dbReference type="Rhea" id="RHEA:20888"/>
        <dbReference type="ChEBI" id="CHEBI:11805"/>
        <dbReference type="ChEBI" id="CHEBI:15377"/>
        <dbReference type="ChEBI" id="CHEBI:15378"/>
        <dbReference type="ChEBI" id="CHEBI:57287"/>
        <dbReference type="ChEBI" id="CHEBI:57340"/>
        <dbReference type="EC" id="3.1.2.4"/>
    </reaction>
</comment>
<dbReference type="PANTHER" id="PTHR43176:SF16">
    <property type="entry name" value="3-HYDROXYISOBUTYRYL-COA HYDROLASE-LIKE PROTEIN 3, MITOCHONDRIAL"/>
    <property type="match status" value="1"/>
</dbReference>
<dbReference type="STRING" id="3708.A0A078I3K0"/>
<evidence type="ECO:0000313" key="5">
    <source>
        <dbReference type="Proteomes" id="UP000028999"/>
    </source>
</evidence>
<dbReference type="PANTHER" id="PTHR43176">
    <property type="entry name" value="3-HYDROXYISOBUTYRYL-COA HYDROLASE-RELATED"/>
    <property type="match status" value="1"/>
</dbReference>
<dbReference type="Pfam" id="PF16113">
    <property type="entry name" value="ECH_2"/>
    <property type="match status" value="1"/>
</dbReference>
<name>A0A078I3K0_BRANA</name>
<feature type="domain" description="Enoyl-CoA hydratase/isomerase" evidence="3">
    <location>
        <begin position="23"/>
        <end position="76"/>
    </location>
</feature>
<accession>A0A078I3K0</accession>
<evidence type="ECO:0000256" key="2">
    <source>
        <dbReference type="RuleBase" id="RU369070"/>
    </source>
</evidence>
<keyword evidence="5" id="KW-1185">Reference proteome</keyword>
<keyword evidence="1 2" id="KW-0378">Hydrolase</keyword>
<dbReference type="Proteomes" id="UP000028999">
    <property type="component" value="Unassembled WGS sequence"/>
</dbReference>